<protein>
    <submittedName>
        <fullName evidence="1">Uncharacterized protein</fullName>
    </submittedName>
</protein>
<proteinExistence type="predicted"/>
<organism evidence="1 2">
    <name type="scientific">Datura stramonium</name>
    <name type="common">Jimsonweed</name>
    <name type="synonym">Common thornapple</name>
    <dbReference type="NCBI Taxonomy" id="4076"/>
    <lineage>
        <taxon>Eukaryota</taxon>
        <taxon>Viridiplantae</taxon>
        <taxon>Streptophyta</taxon>
        <taxon>Embryophyta</taxon>
        <taxon>Tracheophyta</taxon>
        <taxon>Spermatophyta</taxon>
        <taxon>Magnoliopsida</taxon>
        <taxon>eudicotyledons</taxon>
        <taxon>Gunneridae</taxon>
        <taxon>Pentapetalae</taxon>
        <taxon>asterids</taxon>
        <taxon>lamiids</taxon>
        <taxon>Solanales</taxon>
        <taxon>Solanaceae</taxon>
        <taxon>Solanoideae</taxon>
        <taxon>Datureae</taxon>
        <taxon>Datura</taxon>
    </lineage>
</organism>
<sequence>MSGLPHASSRAAMLAPRAFPHTAASAALSYRSYRHGKTLRLRPVAEPDREIHVWLSNRQMKRTLEKGKNLRKIDVKMSQGTDDFGKLVVSADRRGIVSAATDHGDCRNSRRDHVD</sequence>
<comment type="caution">
    <text evidence="1">The sequence shown here is derived from an EMBL/GenBank/DDBJ whole genome shotgun (WGS) entry which is preliminary data.</text>
</comment>
<gene>
    <name evidence="1" type="ORF">HAX54_047219</name>
</gene>
<reference evidence="1 2" key="1">
    <citation type="journal article" date="2021" name="BMC Genomics">
        <title>Datura genome reveals duplications of psychoactive alkaloid biosynthetic genes and high mutation rate following tissue culture.</title>
        <authorList>
            <person name="Rajewski A."/>
            <person name="Carter-House D."/>
            <person name="Stajich J."/>
            <person name="Litt A."/>
        </authorList>
    </citation>
    <scope>NUCLEOTIDE SEQUENCE [LARGE SCALE GENOMIC DNA]</scope>
    <source>
        <strain evidence="1">AR-01</strain>
    </source>
</reference>
<dbReference type="Proteomes" id="UP000823775">
    <property type="component" value="Unassembled WGS sequence"/>
</dbReference>
<evidence type="ECO:0000313" key="1">
    <source>
        <dbReference type="EMBL" id="MCE3050444.1"/>
    </source>
</evidence>
<dbReference type="EMBL" id="JACEIK010007583">
    <property type="protein sequence ID" value="MCE3050444.1"/>
    <property type="molecule type" value="Genomic_DNA"/>
</dbReference>
<keyword evidence="2" id="KW-1185">Reference proteome</keyword>
<name>A0ABS8WKB1_DATST</name>
<evidence type="ECO:0000313" key="2">
    <source>
        <dbReference type="Proteomes" id="UP000823775"/>
    </source>
</evidence>
<accession>A0ABS8WKB1</accession>